<name>A0ACB9HBP8_9ASTR</name>
<protein>
    <submittedName>
        <fullName evidence="1">Uncharacterized protein</fullName>
    </submittedName>
</protein>
<keyword evidence="2" id="KW-1185">Reference proteome</keyword>
<accession>A0ACB9HBP8</accession>
<evidence type="ECO:0000313" key="1">
    <source>
        <dbReference type="EMBL" id="KAI3793144.1"/>
    </source>
</evidence>
<proteinExistence type="predicted"/>
<sequence length="91" mass="9983">MQAKGLAPDVCTYRILFNGMCNNGECSDALVLFRSMGSNELMNDVGLYTILINGCRKCGKHNLAMDLFDELFVDLGRSTDFEVASYGLMGS</sequence>
<organism evidence="1 2">
    <name type="scientific">Smallanthus sonchifolius</name>
    <dbReference type="NCBI Taxonomy" id="185202"/>
    <lineage>
        <taxon>Eukaryota</taxon>
        <taxon>Viridiplantae</taxon>
        <taxon>Streptophyta</taxon>
        <taxon>Embryophyta</taxon>
        <taxon>Tracheophyta</taxon>
        <taxon>Spermatophyta</taxon>
        <taxon>Magnoliopsida</taxon>
        <taxon>eudicotyledons</taxon>
        <taxon>Gunneridae</taxon>
        <taxon>Pentapetalae</taxon>
        <taxon>asterids</taxon>
        <taxon>campanulids</taxon>
        <taxon>Asterales</taxon>
        <taxon>Asteraceae</taxon>
        <taxon>Asteroideae</taxon>
        <taxon>Heliantheae alliance</taxon>
        <taxon>Millerieae</taxon>
        <taxon>Smallanthus</taxon>
    </lineage>
</organism>
<evidence type="ECO:0000313" key="2">
    <source>
        <dbReference type="Proteomes" id="UP001056120"/>
    </source>
</evidence>
<dbReference type="Proteomes" id="UP001056120">
    <property type="component" value="Linkage Group LG12"/>
</dbReference>
<dbReference type="EMBL" id="CM042029">
    <property type="protein sequence ID" value="KAI3793144.1"/>
    <property type="molecule type" value="Genomic_DNA"/>
</dbReference>
<reference evidence="2" key="1">
    <citation type="journal article" date="2022" name="Mol. Ecol. Resour.">
        <title>The genomes of chicory, endive, great burdock and yacon provide insights into Asteraceae palaeo-polyploidization history and plant inulin production.</title>
        <authorList>
            <person name="Fan W."/>
            <person name="Wang S."/>
            <person name="Wang H."/>
            <person name="Wang A."/>
            <person name="Jiang F."/>
            <person name="Liu H."/>
            <person name="Zhao H."/>
            <person name="Xu D."/>
            <person name="Zhang Y."/>
        </authorList>
    </citation>
    <scope>NUCLEOTIDE SEQUENCE [LARGE SCALE GENOMIC DNA]</scope>
    <source>
        <strain evidence="2">cv. Yunnan</strain>
    </source>
</reference>
<comment type="caution">
    <text evidence="1">The sequence shown here is derived from an EMBL/GenBank/DDBJ whole genome shotgun (WGS) entry which is preliminary data.</text>
</comment>
<reference evidence="1 2" key="2">
    <citation type="journal article" date="2022" name="Mol. Ecol. Resour.">
        <title>The genomes of chicory, endive, great burdock and yacon provide insights into Asteraceae paleo-polyploidization history and plant inulin production.</title>
        <authorList>
            <person name="Fan W."/>
            <person name="Wang S."/>
            <person name="Wang H."/>
            <person name="Wang A."/>
            <person name="Jiang F."/>
            <person name="Liu H."/>
            <person name="Zhao H."/>
            <person name="Xu D."/>
            <person name="Zhang Y."/>
        </authorList>
    </citation>
    <scope>NUCLEOTIDE SEQUENCE [LARGE SCALE GENOMIC DNA]</scope>
    <source>
        <strain evidence="2">cv. Yunnan</strain>
        <tissue evidence="1">Leaves</tissue>
    </source>
</reference>
<gene>
    <name evidence="1" type="ORF">L1987_35759</name>
</gene>